<dbReference type="Proteomes" id="UP000034803">
    <property type="component" value="Unassembled WGS sequence"/>
</dbReference>
<evidence type="ECO:0000313" key="2">
    <source>
        <dbReference type="Proteomes" id="UP000034803"/>
    </source>
</evidence>
<dbReference type="EMBL" id="LBOI01000009">
    <property type="protein sequence ID" value="KKP31470.1"/>
    <property type="molecule type" value="Genomic_DNA"/>
</dbReference>
<comment type="caution">
    <text evidence="1">The sequence shown here is derived from an EMBL/GenBank/DDBJ whole genome shotgun (WGS) entry which is preliminary data.</text>
</comment>
<sequence>MNYSIEYILNNIVFTCARGTYIQSERQSLEGVHAVLCAKEIFKMINDRNIIFTEFERSVFDKHNQGKELVTTWAKSVNLDSDTEVDISVGVADILVYGEDLGIFEIGTTRPTKMLLLLKYISKQNSFYSVHFWPYGSNKAFVFRNWI</sequence>
<gene>
    <name evidence="1" type="ORF">UR21_C0009G0051</name>
</gene>
<dbReference type="AlphaFoldDB" id="A0A0G0AY31"/>
<protein>
    <submittedName>
        <fullName evidence="1">Uncharacterized protein</fullName>
    </submittedName>
</protein>
<name>A0A0G0AY31_9BACT</name>
<organism evidence="1 2">
    <name type="scientific">Candidatus Woesebacteria bacterium GW2011_GWC2_31_9</name>
    <dbReference type="NCBI Taxonomy" id="1618586"/>
    <lineage>
        <taxon>Bacteria</taxon>
        <taxon>Candidatus Woeseibacteriota</taxon>
    </lineage>
</organism>
<evidence type="ECO:0000313" key="1">
    <source>
        <dbReference type="EMBL" id="KKP31470.1"/>
    </source>
</evidence>
<accession>A0A0G0AY31</accession>
<proteinExistence type="predicted"/>
<reference evidence="1 2" key="1">
    <citation type="journal article" date="2015" name="Nature">
        <title>rRNA introns, odd ribosomes, and small enigmatic genomes across a large radiation of phyla.</title>
        <authorList>
            <person name="Brown C.T."/>
            <person name="Hug L.A."/>
            <person name="Thomas B.C."/>
            <person name="Sharon I."/>
            <person name="Castelle C.J."/>
            <person name="Singh A."/>
            <person name="Wilkins M.J."/>
            <person name="Williams K.H."/>
            <person name="Banfield J.F."/>
        </authorList>
    </citation>
    <scope>NUCLEOTIDE SEQUENCE [LARGE SCALE GENOMIC DNA]</scope>
</reference>